<name>A0A6A7K519_9FIRM</name>
<dbReference type="Gene3D" id="3.40.50.300">
    <property type="entry name" value="P-loop containing nucleotide triphosphate hydrolases"/>
    <property type="match status" value="2"/>
</dbReference>
<dbReference type="InterPro" id="IPR027417">
    <property type="entry name" value="P-loop_NTPase"/>
</dbReference>
<dbReference type="InterPro" id="IPR011545">
    <property type="entry name" value="DEAD/DEAH_box_helicase_dom"/>
</dbReference>
<dbReference type="PANTHER" id="PTHR47959">
    <property type="entry name" value="ATP-DEPENDENT RNA HELICASE RHLE-RELATED"/>
    <property type="match status" value="1"/>
</dbReference>
<dbReference type="InterPro" id="IPR050079">
    <property type="entry name" value="DEAD_box_RNA_helicase"/>
</dbReference>
<feature type="domain" description="DEAD-box RNA helicase Q" evidence="10">
    <location>
        <begin position="4"/>
        <end position="32"/>
    </location>
</feature>
<dbReference type="InterPro" id="IPR005580">
    <property type="entry name" value="DbpA/CsdA_RNA-bd_dom"/>
</dbReference>
<evidence type="ECO:0000259" key="8">
    <source>
        <dbReference type="PROSITE" id="PS51192"/>
    </source>
</evidence>
<keyword evidence="12" id="KW-1185">Reference proteome</keyword>
<comment type="similarity">
    <text evidence="5 7">Belongs to the DEAD box helicase family.</text>
</comment>
<reference evidence="11 12" key="1">
    <citation type="submission" date="2019-10" db="EMBL/GenBank/DDBJ databases">
        <title>Alkalibaculum tamaniensis sp.nov., a new alkaliphilic acetogen, isolated on methoxylated aromatics from a mud volcano.</title>
        <authorList>
            <person name="Khomyakova M.A."/>
            <person name="Merkel A.Y."/>
            <person name="Bonch-Osmolovskaya E.A."/>
            <person name="Slobodkin A.I."/>
        </authorList>
    </citation>
    <scope>NUCLEOTIDE SEQUENCE [LARGE SCALE GENOMIC DNA]</scope>
    <source>
        <strain evidence="11 12">M08DMB</strain>
    </source>
</reference>
<evidence type="ECO:0000259" key="9">
    <source>
        <dbReference type="PROSITE" id="PS51194"/>
    </source>
</evidence>
<dbReference type="InterPro" id="IPR012677">
    <property type="entry name" value="Nucleotide-bd_a/b_plait_sf"/>
</dbReference>
<dbReference type="SUPFAM" id="SSF52540">
    <property type="entry name" value="P-loop containing nucleoside triphosphate hydrolases"/>
    <property type="match status" value="1"/>
</dbReference>
<evidence type="ECO:0000256" key="3">
    <source>
        <dbReference type="ARBA" id="ARBA00022806"/>
    </source>
</evidence>
<dbReference type="SMART" id="SM00490">
    <property type="entry name" value="HELICc"/>
    <property type="match status" value="1"/>
</dbReference>
<dbReference type="GO" id="GO:0005524">
    <property type="term" value="F:ATP binding"/>
    <property type="evidence" value="ECO:0007669"/>
    <property type="project" value="UniProtKB-KW"/>
</dbReference>
<evidence type="ECO:0000256" key="5">
    <source>
        <dbReference type="ARBA" id="ARBA00038437"/>
    </source>
</evidence>
<comment type="caution">
    <text evidence="11">The sequence shown here is derived from an EMBL/GenBank/DDBJ whole genome shotgun (WGS) entry which is preliminary data.</text>
</comment>
<dbReference type="Pfam" id="PF00271">
    <property type="entry name" value="Helicase_C"/>
    <property type="match status" value="1"/>
</dbReference>
<dbReference type="RefSeq" id="WP_152800982.1">
    <property type="nucleotide sequence ID" value="NZ_WHNX01000002.1"/>
</dbReference>
<evidence type="ECO:0000313" key="12">
    <source>
        <dbReference type="Proteomes" id="UP000440004"/>
    </source>
</evidence>
<sequence length="482" mass="55288">MSEVNFKDLGISNDILKALEKLEYFVPLEVQKQVIPFILKNKDLIVKSQTGSGKTAAFAIPLCEKIEIEHKKPQALILAPTRELALQIKEDVSHIGRFKKVRATALYGRHPIDMQKRDLKQRVHVIVGTPGRTMDHIERGNLDINEIKYLIIDEADEMLNMGFIDQVEGIIKKLPDDRVTLLFSATMPERIEEICNAYMINSKRIEVKANIDTTQKIQQIYYSVEEDDKFSTVMKIITRDKPGSCIMFCNTRDKTEYLSKLMNEKRFSCATLHGGMTQRERIQTIHGFKRGEIHFLIATDVAARGIHVEDITHVINYEVPLERENYVHRIGRTGRVSSKGIAITLVSHREQRRLDEIESYLEFEIPRGDLSDLGDDLFEDKKMPKERTRLKLKISKTSEINREITRIRINAGKKKKLRPSDVMGALTNIEGISADNIGIIDIQETCTYVEIFGGQGKKVLKDLKETTIKGRKFTTKEIHNRN</sequence>
<dbReference type="PANTHER" id="PTHR47959:SF1">
    <property type="entry name" value="ATP-DEPENDENT RNA HELICASE DBPA"/>
    <property type="match status" value="1"/>
</dbReference>
<feature type="short sequence motif" description="Q motif" evidence="6">
    <location>
        <begin position="4"/>
        <end position="32"/>
    </location>
</feature>
<dbReference type="CDD" id="cd18787">
    <property type="entry name" value="SF2_C_DEAD"/>
    <property type="match status" value="1"/>
</dbReference>
<dbReference type="GO" id="GO:0016787">
    <property type="term" value="F:hydrolase activity"/>
    <property type="evidence" value="ECO:0007669"/>
    <property type="project" value="UniProtKB-KW"/>
</dbReference>
<dbReference type="Pfam" id="PF03880">
    <property type="entry name" value="DbpA"/>
    <property type="match status" value="1"/>
</dbReference>
<dbReference type="SMART" id="SM00487">
    <property type="entry name" value="DEXDc"/>
    <property type="match status" value="1"/>
</dbReference>
<dbReference type="EMBL" id="WHNX01000002">
    <property type="protein sequence ID" value="MPW24475.1"/>
    <property type="molecule type" value="Genomic_DNA"/>
</dbReference>
<dbReference type="Pfam" id="PF00270">
    <property type="entry name" value="DEAD"/>
    <property type="match status" value="1"/>
</dbReference>
<evidence type="ECO:0000256" key="2">
    <source>
        <dbReference type="ARBA" id="ARBA00022801"/>
    </source>
</evidence>
<dbReference type="PROSITE" id="PS00039">
    <property type="entry name" value="DEAD_ATP_HELICASE"/>
    <property type="match status" value="1"/>
</dbReference>
<evidence type="ECO:0000313" key="11">
    <source>
        <dbReference type="EMBL" id="MPW24475.1"/>
    </source>
</evidence>
<evidence type="ECO:0000256" key="4">
    <source>
        <dbReference type="ARBA" id="ARBA00022840"/>
    </source>
</evidence>
<dbReference type="PROSITE" id="PS51194">
    <property type="entry name" value="HELICASE_CTER"/>
    <property type="match status" value="1"/>
</dbReference>
<dbReference type="GO" id="GO:0003724">
    <property type="term" value="F:RNA helicase activity"/>
    <property type="evidence" value="ECO:0007669"/>
    <property type="project" value="InterPro"/>
</dbReference>
<accession>A0A6A7K519</accession>
<dbReference type="GO" id="GO:0005829">
    <property type="term" value="C:cytosol"/>
    <property type="evidence" value="ECO:0007669"/>
    <property type="project" value="TreeGrafter"/>
</dbReference>
<dbReference type="AlphaFoldDB" id="A0A6A7K519"/>
<dbReference type="Gene3D" id="3.30.70.330">
    <property type="match status" value="1"/>
</dbReference>
<evidence type="ECO:0000259" key="10">
    <source>
        <dbReference type="PROSITE" id="PS51195"/>
    </source>
</evidence>
<keyword evidence="2 7" id="KW-0378">Hydrolase</keyword>
<organism evidence="11 12">
    <name type="scientific">Alkalibaculum sporogenes</name>
    <dbReference type="NCBI Taxonomy" id="2655001"/>
    <lineage>
        <taxon>Bacteria</taxon>
        <taxon>Bacillati</taxon>
        <taxon>Bacillota</taxon>
        <taxon>Clostridia</taxon>
        <taxon>Eubacteriales</taxon>
        <taxon>Eubacteriaceae</taxon>
        <taxon>Alkalibaculum</taxon>
    </lineage>
</organism>
<evidence type="ECO:0000256" key="6">
    <source>
        <dbReference type="PROSITE-ProRule" id="PRU00552"/>
    </source>
</evidence>
<protein>
    <submittedName>
        <fullName evidence="11">DEAD/DEAH box helicase</fullName>
    </submittedName>
</protein>
<dbReference type="InterPro" id="IPR044742">
    <property type="entry name" value="DEAD/DEAH_RhlB"/>
</dbReference>
<dbReference type="GO" id="GO:0003676">
    <property type="term" value="F:nucleic acid binding"/>
    <property type="evidence" value="ECO:0007669"/>
    <property type="project" value="InterPro"/>
</dbReference>
<dbReference type="PROSITE" id="PS51195">
    <property type="entry name" value="Q_MOTIF"/>
    <property type="match status" value="1"/>
</dbReference>
<keyword evidence="3 7" id="KW-0347">Helicase</keyword>
<proteinExistence type="inferred from homology"/>
<evidence type="ECO:0000256" key="1">
    <source>
        <dbReference type="ARBA" id="ARBA00022741"/>
    </source>
</evidence>
<gene>
    <name evidence="11" type="ORF">GC105_01535</name>
</gene>
<evidence type="ECO:0000256" key="7">
    <source>
        <dbReference type="RuleBase" id="RU000492"/>
    </source>
</evidence>
<feature type="domain" description="Helicase ATP-binding" evidence="8">
    <location>
        <begin position="35"/>
        <end position="205"/>
    </location>
</feature>
<dbReference type="InterPro" id="IPR001650">
    <property type="entry name" value="Helicase_C-like"/>
</dbReference>
<dbReference type="PROSITE" id="PS51192">
    <property type="entry name" value="HELICASE_ATP_BIND_1"/>
    <property type="match status" value="1"/>
</dbReference>
<dbReference type="InterPro" id="IPR014014">
    <property type="entry name" value="RNA_helicase_DEAD_Q_motif"/>
</dbReference>
<dbReference type="InterPro" id="IPR014001">
    <property type="entry name" value="Helicase_ATP-bd"/>
</dbReference>
<dbReference type="Proteomes" id="UP000440004">
    <property type="component" value="Unassembled WGS sequence"/>
</dbReference>
<dbReference type="CDD" id="cd00268">
    <property type="entry name" value="DEADc"/>
    <property type="match status" value="1"/>
</dbReference>
<dbReference type="InterPro" id="IPR000629">
    <property type="entry name" value="RNA-helicase_DEAD-box_CS"/>
</dbReference>
<keyword evidence="1 7" id="KW-0547">Nucleotide-binding</keyword>
<keyword evidence="4 7" id="KW-0067">ATP-binding</keyword>
<feature type="domain" description="Helicase C-terminal" evidence="9">
    <location>
        <begin position="216"/>
        <end position="378"/>
    </location>
</feature>